<accession>A0A1B7JVV9</accession>
<dbReference type="NCBIfam" id="TIGR03242">
    <property type="entry name" value="arg_catab_astE"/>
    <property type="match status" value="1"/>
</dbReference>
<evidence type="ECO:0000259" key="7">
    <source>
        <dbReference type="Pfam" id="PF04952"/>
    </source>
</evidence>
<evidence type="ECO:0000313" key="10">
    <source>
        <dbReference type="Proteomes" id="UP000078386"/>
    </source>
</evidence>
<comment type="pathway">
    <text evidence="5">Amino-acid degradation; L-arginine degradation via AST pathway; L-glutamate and succinate from L-arginine: step 5/5.</text>
</comment>
<dbReference type="InterPro" id="IPR055438">
    <property type="entry name" value="AstE_AspA_cat"/>
</dbReference>
<dbReference type="InterPro" id="IPR050178">
    <property type="entry name" value="AspA/AstE_fam"/>
</dbReference>
<protein>
    <recommendedName>
        <fullName evidence="5 6">Succinylglutamate desuccinylase</fullName>
        <ecNumber evidence="5 6">3.5.1.96</ecNumber>
    </recommendedName>
</protein>
<dbReference type="GO" id="GO:0019545">
    <property type="term" value="P:L-arginine catabolic process to succinate"/>
    <property type="evidence" value="ECO:0007669"/>
    <property type="project" value="UniProtKB-UniRule"/>
</dbReference>
<dbReference type="Pfam" id="PF04952">
    <property type="entry name" value="AstE_AspA_hybrid"/>
    <property type="match status" value="1"/>
</dbReference>
<feature type="active site" evidence="5">
    <location>
        <position position="210"/>
    </location>
</feature>
<sequence>MKQFLALTLAGRLPPQPEGETASFHWEWREAGVLQLTPHRPCSRAMVLSAGIHGNETAPVEILDNLLAALISGKQTLRWHLLVVLGNPPALRDNKRYLHSDLNRMFGARWRHFPVSDETVRAASLEQTVAAFYQRCPAETRWHLDMHTAIRGSHHPRFGVLPMRETPWDAEFLRWLGSAGLQALVFHQAPGGTFTHFTCETFDALSCTLELGKARPFGQNDLSQFALVERQLANLLAGESGGGAASTPLYYRVVQQITRRSADFRLHMSAQTLNFTPFAKGTLLAEDGDTRYVVESACEYVLFPNPDVALGLRAGLMLERCPPAI</sequence>
<comment type="cofactor">
    <cofactor evidence="5">
        <name>Zn(2+)</name>
        <dbReference type="ChEBI" id="CHEBI:29105"/>
    </cofactor>
    <text evidence="5">Binds 1 zinc ion per subunit.</text>
</comment>
<proteinExistence type="inferred from homology"/>
<evidence type="ECO:0000256" key="1">
    <source>
        <dbReference type="ARBA" id="ARBA00022503"/>
    </source>
</evidence>
<dbReference type="GO" id="GO:0009017">
    <property type="term" value="F:succinylglutamate desuccinylase activity"/>
    <property type="evidence" value="ECO:0007669"/>
    <property type="project" value="UniProtKB-UniRule"/>
</dbReference>
<dbReference type="RefSeq" id="WP_064546190.1">
    <property type="nucleotide sequence ID" value="NZ_LXEU01000052.1"/>
</dbReference>
<dbReference type="PATRIC" id="fig|1354264.4.peg.2846"/>
<evidence type="ECO:0000256" key="6">
    <source>
        <dbReference type="NCBIfam" id="TIGR03242"/>
    </source>
</evidence>
<dbReference type="FunFam" id="3.40.630.10:FF:000017">
    <property type="entry name" value="Succinylglutamate desuccinylase"/>
    <property type="match status" value="1"/>
</dbReference>
<dbReference type="GO" id="GO:0008270">
    <property type="term" value="F:zinc ion binding"/>
    <property type="evidence" value="ECO:0007669"/>
    <property type="project" value="UniProtKB-UniRule"/>
</dbReference>
<keyword evidence="1 5" id="KW-0056">Arginine metabolism</keyword>
<reference evidence="9 10" key="1">
    <citation type="submission" date="2016-04" db="EMBL/GenBank/DDBJ databases">
        <title>ATOL: Assembling a taxonomically balanced genome-scale reconstruction of the evolutionary history of the Enterobacteriaceae.</title>
        <authorList>
            <person name="Plunkett G.III."/>
            <person name="Neeno-Eckwall E.C."/>
            <person name="Glasner J.D."/>
            <person name="Perna N.T."/>
        </authorList>
    </citation>
    <scope>NUCLEOTIDE SEQUENCE [LARGE SCALE GENOMIC DNA]</scope>
    <source>
        <strain evidence="9 10">ATCC 51603</strain>
    </source>
</reference>
<evidence type="ECO:0000313" key="9">
    <source>
        <dbReference type="EMBL" id="OAT52057.1"/>
    </source>
</evidence>
<feature type="binding site" evidence="5">
    <location>
        <position position="147"/>
    </location>
    <ligand>
        <name>Zn(2+)</name>
        <dbReference type="ChEBI" id="CHEBI:29105"/>
    </ligand>
</feature>
<evidence type="ECO:0000259" key="8">
    <source>
        <dbReference type="Pfam" id="PF24827"/>
    </source>
</evidence>
<dbReference type="NCBIfam" id="NF003706">
    <property type="entry name" value="PRK05324.1"/>
    <property type="match status" value="1"/>
</dbReference>
<comment type="function">
    <text evidence="5">Transforms N(2)-succinylglutamate into succinate and glutamate.</text>
</comment>
<keyword evidence="2 5" id="KW-0479">Metal-binding</keyword>
<dbReference type="InterPro" id="IPR016681">
    <property type="entry name" value="SuccinylGlu_desuccinylase"/>
</dbReference>
<feature type="domain" description="Succinylglutamate desuccinylase/Aspartoacylase catalytic" evidence="8">
    <location>
        <begin position="44"/>
        <end position="233"/>
    </location>
</feature>
<dbReference type="Proteomes" id="UP000078386">
    <property type="component" value="Unassembled WGS sequence"/>
</dbReference>
<feature type="domain" description="AstE/AspA barrel-sandwich hybrid" evidence="7">
    <location>
        <begin position="249"/>
        <end position="320"/>
    </location>
</feature>
<dbReference type="EMBL" id="LXEU01000052">
    <property type="protein sequence ID" value="OAT52057.1"/>
    <property type="molecule type" value="Genomic_DNA"/>
</dbReference>
<dbReference type="PIRSF" id="PIRSF017020">
    <property type="entry name" value="AstE"/>
    <property type="match status" value="1"/>
</dbReference>
<dbReference type="GO" id="GO:0019544">
    <property type="term" value="P:L-arginine catabolic process to L-glutamate"/>
    <property type="evidence" value="ECO:0007669"/>
    <property type="project" value="UniProtKB-UniRule"/>
</dbReference>
<evidence type="ECO:0000256" key="4">
    <source>
        <dbReference type="ARBA" id="ARBA00022833"/>
    </source>
</evidence>
<dbReference type="GO" id="GO:0016788">
    <property type="term" value="F:hydrolase activity, acting on ester bonds"/>
    <property type="evidence" value="ECO:0007669"/>
    <property type="project" value="UniProtKB-UniRule"/>
</dbReference>
<evidence type="ECO:0000256" key="5">
    <source>
        <dbReference type="HAMAP-Rule" id="MF_00767"/>
    </source>
</evidence>
<feature type="binding site" evidence="5">
    <location>
        <position position="53"/>
    </location>
    <ligand>
        <name>Zn(2+)</name>
        <dbReference type="ChEBI" id="CHEBI:29105"/>
    </ligand>
</feature>
<comment type="catalytic activity">
    <reaction evidence="5">
        <text>N-succinyl-L-glutamate + H2O = L-glutamate + succinate</text>
        <dbReference type="Rhea" id="RHEA:15169"/>
        <dbReference type="ChEBI" id="CHEBI:15377"/>
        <dbReference type="ChEBI" id="CHEBI:29985"/>
        <dbReference type="ChEBI" id="CHEBI:30031"/>
        <dbReference type="ChEBI" id="CHEBI:58763"/>
        <dbReference type="EC" id="3.5.1.96"/>
    </reaction>
</comment>
<dbReference type="HAMAP" id="MF_00767">
    <property type="entry name" value="Arg_catab_AstE"/>
    <property type="match status" value="1"/>
</dbReference>
<keyword evidence="10" id="KW-1185">Reference proteome</keyword>
<dbReference type="PANTHER" id="PTHR15162">
    <property type="entry name" value="ASPARTOACYLASE"/>
    <property type="match status" value="1"/>
</dbReference>
<dbReference type="PANTHER" id="PTHR15162:SF7">
    <property type="entry name" value="SUCCINYLGLUTAMATE DESUCCINYLASE"/>
    <property type="match status" value="1"/>
</dbReference>
<feature type="binding site" evidence="5">
    <location>
        <position position="56"/>
    </location>
    <ligand>
        <name>Zn(2+)</name>
        <dbReference type="ChEBI" id="CHEBI:29105"/>
    </ligand>
</feature>
<evidence type="ECO:0000256" key="2">
    <source>
        <dbReference type="ARBA" id="ARBA00022723"/>
    </source>
</evidence>
<evidence type="ECO:0000256" key="3">
    <source>
        <dbReference type="ARBA" id="ARBA00022801"/>
    </source>
</evidence>
<organism evidence="9 10">
    <name type="scientific">Kluyvera georgiana ATCC 51603</name>
    <dbReference type="NCBI Taxonomy" id="1354264"/>
    <lineage>
        <taxon>Bacteria</taxon>
        <taxon>Pseudomonadati</taxon>
        <taxon>Pseudomonadota</taxon>
        <taxon>Gammaproteobacteria</taxon>
        <taxon>Enterobacterales</taxon>
        <taxon>Enterobacteriaceae</taxon>
        <taxon>Kluyvera</taxon>
    </lineage>
</organism>
<keyword evidence="4 5" id="KW-0862">Zinc</keyword>
<keyword evidence="3 5" id="KW-0378">Hydrolase</keyword>
<dbReference type="CDD" id="cd03855">
    <property type="entry name" value="M14_ASTE"/>
    <property type="match status" value="1"/>
</dbReference>
<name>A0A1B7JVV9_9ENTR</name>
<dbReference type="Gene3D" id="3.40.630.10">
    <property type="entry name" value="Zn peptidases"/>
    <property type="match status" value="1"/>
</dbReference>
<gene>
    <name evidence="5" type="primary">astE</name>
    <name evidence="9" type="ORF">M989_02726</name>
</gene>
<dbReference type="InterPro" id="IPR007036">
    <property type="entry name" value="Aste_AspA_hybrid_dom"/>
</dbReference>
<dbReference type="AlphaFoldDB" id="A0A1B7JVV9"/>
<comment type="caution">
    <text evidence="9">The sequence shown here is derived from an EMBL/GenBank/DDBJ whole genome shotgun (WGS) entry which is preliminary data.</text>
</comment>
<comment type="similarity">
    <text evidence="5">Belongs to the AspA/AstE family. Succinylglutamate desuccinylase subfamily.</text>
</comment>
<dbReference type="EC" id="3.5.1.96" evidence="5 6"/>
<dbReference type="SUPFAM" id="SSF53187">
    <property type="entry name" value="Zn-dependent exopeptidases"/>
    <property type="match status" value="1"/>
</dbReference>
<dbReference type="UniPathway" id="UPA00185">
    <property type="reaction ID" value="UER00283"/>
</dbReference>
<dbReference type="Pfam" id="PF24827">
    <property type="entry name" value="AstE_AspA_cat"/>
    <property type="match status" value="1"/>
</dbReference>